<evidence type="ECO:0000259" key="1">
    <source>
        <dbReference type="Pfam" id="PF09823"/>
    </source>
</evidence>
<evidence type="ECO:0000313" key="3">
    <source>
        <dbReference type="Proteomes" id="UP000265341"/>
    </source>
</evidence>
<proteinExistence type="predicted"/>
<protein>
    <recommendedName>
        <fullName evidence="1">DUF2357 domain-containing protein</fullName>
    </recommendedName>
</protein>
<dbReference type="RefSeq" id="WP_119277170.1">
    <property type="nucleotide sequence ID" value="NZ_QWLA01000025.1"/>
</dbReference>
<dbReference type="Pfam" id="PF09823">
    <property type="entry name" value="DUF2357"/>
    <property type="match status" value="1"/>
</dbReference>
<dbReference type="InterPro" id="IPR007505">
    <property type="entry name" value="PDDEXK_7"/>
</dbReference>
<dbReference type="EMBL" id="QWLA01000025">
    <property type="protein sequence ID" value="RIH86875.1"/>
    <property type="molecule type" value="Genomic_DNA"/>
</dbReference>
<organism evidence="2 3">
    <name type="scientific">Calidithermus roseus</name>
    <dbReference type="NCBI Taxonomy" id="1644118"/>
    <lineage>
        <taxon>Bacteria</taxon>
        <taxon>Thermotogati</taxon>
        <taxon>Deinococcota</taxon>
        <taxon>Deinococci</taxon>
        <taxon>Thermales</taxon>
        <taxon>Thermaceae</taxon>
        <taxon>Calidithermus</taxon>
    </lineage>
</organism>
<dbReference type="OrthoDB" id="32195at2"/>
<reference evidence="2 3" key="1">
    <citation type="submission" date="2018-08" db="EMBL/GenBank/DDBJ databases">
        <title>Meiothermus roseus NBRC 110900 genome sequencing project.</title>
        <authorList>
            <person name="Da Costa M.S."/>
            <person name="Albuquerque L."/>
            <person name="Raposo P."/>
            <person name="Froufe H.J.C."/>
            <person name="Barroso C.S."/>
            <person name="Egas C."/>
        </authorList>
    </citation>
    <scope>NUCLEOTIDE SEQUENCE [LARGE SCALE GENOMIC DNA]</scope>
    <source>
        <strain evidence="2 3">NBRC 110900</strain>
    </source>
</reference>
<name>A0A399ET23_9DEIN</name>
<dbReference type="AlphaFoldDB" id="A0A399ET23"/>
<evidence type="ECO:0000313" key="2">
    <source>
        <dbReference type="EMBL" id="RIH86875.1"/>
    </source>
</evidence>
<dbReference type="Proteomes" id="UP000265341">
    <property type="component" value="Unassembled WGS sequence"/>
</dbReference>
<dbReference type="InterPro" id="IPR018633">
    <property type="entry name" value="DUF2357"/>
</dbReference>
<accession>A0A399ET23</accession>
<keyword evidence="3" id="KW-1185">Reference proteome</keyword>
<comment type="caution">
    <text evidence="2">The sequence shown here is derived from an EMBL/GenBank/DDBJ whole genome shotgun (WGS) entry which is preliminary data.</text>
</comment>
<gene>
    <name evidence="2" type="ORF">Mrose_01584</name>
</gene>
<dbReference type="Pfam" id="PF04411">
    <property type="entry name" value="PDDEXK_7"/>
    <property type="match status" value="1"/>
</dbReference>
<sequence>MLYLAGREVDPQALTTWRSYHLRAEEVRLEPPQALTVAPLVPGLWSLSTGGWMGEARLWRDGEPLSLRIQDEKLDPAAWERLLQDLSRAVSGLPLAELASGASLTPEPTPGTRYVQYLLLRGLGDRVLEALEAIHARPHEALAREARWVEPGQATRASPEALLRVAAAGELVPAAGPRSPVNAQPRRWLDEHLSPSHDTPENRFVRHAVEGMLAVLRPFRDDPHAARLADGLGRALRRRPLDGAGRLRHYPGNSRVLLRRRGYRELRECYALLLGGARVRWAGLEQAFRGGLRNTEVLYEYWVFLELQRRLGVERPRLPSRRSASGLHVDLAQGHEASVGLPEGSLYYNRTYRPPAESYSLPLRPGFAVHWPDGTLTVLDAKFRREEGGEAKLEDLYKMHAYRDALRGCRSAWVVYPGASEGAGEASAERSYLLRAHSDLLRSEGIGAWILRPGSSS</sequence>
<feature type="domain" description="DUF2357" evidence="1">
    <location>
        <begin position="71"/>
        <end position="266"/>
    </location>
</feature>